<dbReference type="GeneID" id="18938368"/>
<keyword evidence="1" id="KW-1133">Transmembrane helix</keyword>
<keyword evidence="1" id="KW-0812">Transmembrane</keyword>
<dbReference type="EMBL" id="KJ173786">
    <property type="protein sequence ID" value="AHL18527.1"/>
    <property type="molecule type" value="Genomic_DNA"/>
</dbReference>
<evidence type="ECO:0000313" key="2">
    <source>
        <dbReference type="EMBL" id="AHL18527.1"/>
    </source>
</evidence>
<name>W8P0A2_9CAUD</name>
<reference evidence="2 3" key="1">
    <citation type="journal article" date="2014" name="Arch. Virol.">
        <title>Complete genome sequence of a novel phage, vB_MoxS-ISF9, infecting methylotrophic Microbacterium: first report of a virulent Microbacterium phage.</title>
        <authorList>
            <person name="Zamani I."/>
            <person name="Bouzari M."/>
            <person name="Emtiazi G."/>
            <person name="Ghasemi S.M."/>
            <person name="Chang H.I."/>
        </authorList>
    </citation>
    <scope>NUCLEOTIDE SEQUENCE [LARGE SCALE GENOMIC DNA]</scope>
</reference>
<evidence type="ECO:0000313" key="3">
    <source>
        <dbReference type="Proteomes" id="UP000019700"/>
    </source>
</evidence>
<accession>W8P0A2</accession>
<keyword evidence="1" id="KW-0472">Membrane</keyword>
<dbReference type="RefSeq" id="YP_009021502.1">
    <property type="nucleotide sequence ID" value="NC_023859.1"/>
</dbReference>
<gene>
    <name evidence="2" type="ORF">ISF9_057</name>
</gene>
<dbReference type="Proteomes" id="UP000019700">
    <property type="component" value="Genome"/>
</dbReference>
<proteinExistence type="predicted"/>
<evidence type="ECO:0000256" key="1">
    <source>
        <dbReference type="SAM" id="Phobius"/>
    </source>
</evidence>
<feature type="transmembrane region" description="Helical" evidence="1">
    <location>
        <begin position="49"/>
        <end position="68"/>
    </location>
</feature>
<sequence length="69" mass="7755">MSEAIHIPINTGTKERVIQMHTDTDKATYYSTMSRLTGHSVRYLKVRTAVRLCVALIPLSTLFSFALAK</sequence>
<dbReference type="KEGG" id="vg:18938368"/>
<keyword evidence="3" id="KW-1185">Reference proteome</keyword>
<protein>
    <submittedName>
        <fullName evidence="2">Uncharacterized protein</fullName>
    </submittedName>
</protein>
<organism evidence="2 3">
    <name type="scientific">Microbacterium phage vB_MoxS-ISF9</name>
    <dbReference type="NCBI Taxonomy" id="1458670"/>
    <lineage>
        <taxon>Viruses</taxon>
        <taxon>Duplodnaviria</taxon>
        <taxon>Heunggongvirae</taxon>
        <taxon>Uroviricota</taxon>
        <taxon>Caudoviricetes</taxon>
        <taxon>Farahnazvirus</taxon>
        <taxon>Farahnazvirus ISF9</taxon>
    </lineage>
</organism>